<keyword evidence="3" id="KW-1185">Reference proteome</keyword>
<organism evidence="2 3">
    <name type="scientific">Rhizopus delemar (strain RA 99-880 / ATCC MYA-4621 / FGSC 9543 / NRRL 43880)</name>
    <name type="common">Mucormycosis agent</name>
    <name type="synonym">Rhizopus arrhizus var. delemar</name>
    <dbReference type="NCBI Taxonomy" id="246409"/>
    <lineage>
        <taxon>Eukaryota</taxon>
        <taxon>Fungi</taxon>
        <taxon>Fungi incertae sedis</taxon>
        <taxon>Mucoromycota</taxon>
        <taxon>Mucoromycotina</taxon>
        <taxon>Mucoromycetes</taxon>
        <taxon>Mucorales</taxon>
        <taxon>Mucorineae</taxon>
        <taxon>Rhizopodaceae</taxon>
        <taxon>Rhizopus</taxon>
    </lineage>
</organism>
<evidence type="ECO:0000313" key="3">
    <source>
        <dbReference type="Proteomes" id="UP000009138"/>
    </source>
</evidence>
<reference evidence="2 3" key="1">
    <citation type="journal article" date="2009" name="PLoS Genet.">
        <title>Genomic analysis of the basal lineage fungus Rhizopus oryzae reveals a whole-genome duplication.</title>
        <authorList>
            <person name="Ma L.-J."/>
            <person name="Ibrahim A.S."/>
            <person name="Skory C."/>
            <person name="Grabherr M.G."/>
            <person name="Burger G."/>
            <person name="Butler M."/>
            <person name="Elias M."/>
            <person name="Idnurm A."/>
            <person name="Lang B.F."/>
            <person name="Sone T."/>
            <person name="Abe A."/>
            <person name="Calvo S.E."/>
            <person name="Corrochano L.M."/>
            <person name="Engels R."/>
            <person name="Fu J."/>
            <person name="Hansberg W."/>
            <person name="Kim J.-M."/>
            <person name="Kodira C.D."/>
            <person name="Koehrsen M.J."/>
            <person name="Liu B."/>
            <person name="Miranda-Saavedra D."/>
            <person name="O'Leary S."/>
            <person name="Ortiz-Castellanos L."/>
            <person name="Poulter R."/>
            <person name="Rodriguez-Romero J."/>
            <person name="Ruiz-Herrera J."/>
            <person name="Shen Y.-Q."/>
            <person name="Zeng Q."/>
            <person name="Galagan J."/>
            <person name="Birren B.W."/>
            <person name="Cuomo C.A."/>
            <person name="Wickes B.L."/>
        </authorList>
    </citation>
    <scope>NUCLEOTIDE SEQUENCE [LARGE SCALE GENOMIC DNA]</scope>
    <source>
        <strain evidence="3">RA 99-880 / ATCC MYA-4621 / FGSC 9543 / NRRL 43880</strain>
    </source>
</reference>
<feature type="chain" id="PRO_5003638252" evidence="1">
    <location>
        <begin position="24"/>
        <end position="57"/>
    </location>
</feature>
<dbReference type="Proteomes" id="UP000009138">
    <property type="component" value="Unassembled WGS sequence"/>
</dbReference>
<name>I1BRF0_RHIO9</name>
<dbReference type="InParanoid" id="I1BRF0"/>
<sequence length="57" mass="6080">MKIASIVLLALGSYLLNSNVAEAGDVCLTICSDEAFDCPDGWTLTEQDACWSCCCCI</sequence>
<gene>
    <name evidence="2" type="ORF">RO3G_03485</name>
</gene>
<protein>
    <submittedName>
        <fullName evidence="2">Uncharacterized protein</fullName>
    </submittedName>
</protein>
<dbReference type="EMBL" id="CH476733">
    <property type="protein sequence ID" value="EIE78780.1"/>
    <property type="molecule type" value="Genomic_DNA"/>
</dbReference>
<feature type="signal peptide" evidence="1">
    <location>
        <begin position="1"/>
        <end position="23"/>
    </location>
</feature>
<evidence type="ECO:0000256" key="1">
    <source>
        <dbReference type="SAM" id="SignalP"/>
    </source>
</evidence>
<proteinExistence type="predicted"/>
<dbReference type="RefSeq" id="XP_067514176.1">
    <property type="nucleotide sequence ID" value="XM_067658075.1"/>
</dbReference>
<keyword evidence="1" id="KW-0732">Signal</keyword>
<accession>I1BRF0</accession>
<dbReference type="VEuPathDB" id="FungiDB:RO3G_03485"/>
<evidence type="ECO:0000313" key="2">
    <source>
        <dbReference type="EMBL" id="EIE78780.1"/>
    </source>
</evidence>
<dbReference type="AlphaFoldDB" id="I1BRF0"/>
<dbReference type="GeneID" id="93610456"/>